<organism evidence="2 3">
    <name type="scientific">Phytophthora nicotianae P1976</name>
    <dbReference type="NCBI Taxonomy" id="1317066"/>
    <lineage>
        <taxon>Eukaryota</taxon>
        <taxon>Sar</taxon>
        <taxon>Stramenopiles</taxon>
        <taxon>Oomycota</taxon>
        <taxon>Peronosporomycetes</taxon>
        <taxon>Peronosporales</taxon>
        <taxon>Peronosporaceae</taxon>
        <taxon>Phytophthora</taxon>
    </lineage>
</organism>
<reference evidence="2 3" key="1">
    <citation type="submission" date="2013-11" db="EMBL/GenBank/DDBJ databases">
        <title>The Genome Sequence of Phytophthora parasitica P1976.</title>
        <authorList>
            <consortium name="The Broad Institute Genomics Platform"/>
            <person name="Russ C."/>
            <person name="Tyler B."/>
            <person name="Panabieres F."/>
            <person name="Shan W."/>
            <person name="Tripathy S."/>
            <person name="Grunwald N."/>
            <person name="Machado M."/>
            <person name="Johnson C.S."/>
            <person name="Walker B."/>
            <person name="Young S."/>
            <person name="Zeng Q."/>
            <person name="Gargeya S."/>
            <person name="Fitzgerald M."/>
            <person name="Haas B."/>
            <person name="Abouelleil A."/>
            <person name="Allen A.W."/>
            <person name="Alvarado L."/>
            <person name="Arachchi H.M."/>
            <person name="Berlin A.M."/>
            <person name="Chapman S.B."/>
            <person name="Gainer-Dewar J."/>
            <person name="Goldberg J."/>
            <person name="Griggs A."/>
            <person name="Gujja S."/>
            <person name="Hansen M."/>
            <person name="Howarth C."/>
            <person name="Imamovic A."/>
            <person name="Ireland A."/>
            <person name="Larimer J."/>
            <person name="McCowan C."/>
            <person name="Murphy C."/>
            <person name="Pearson M."/>
            <person name="Poon T.W."/>
            <person name="Priest M."/>
            <person name="Roberts A."/>
            <person name="Saif S."/>
            <person name="Shea T."/>
            <person name="Sisk P."/>
            <person name="Sykes S."/>
            <person name="Wortman J."/>
            <person name="Nusbaum C."/>
            <person name="Birren B."/>
        </authorList>
    </citation>
    <scope>NUCLEOTIDE SEQUENCE [LARGE SCALE GENOMIC DNA]</scope>
    <source>
        <strain evidence="2 3">P1976</strain>
    </source>
</reference>
<dbReference type="OrthoDB" id="105108at2759"/>
<evidence type="ECO:0000256" key="1">
    <source>
        <dbReference type="SAM" id="Coils"/>
    </source>
</evidence>
<dbReference type="PANTHER" id="PTHR37558">
    <property type="entry name" value="HTH CENPB-TYPE DOMAIN-CONTAINING PROTEIN"/>
    <property type="match status" value="1"/>
</dbReference>
<sequence length="285" mass="32560">MTDSGDSDVFSMDCLSEDDTVSLQLGQDEPVEMFEAAEERQIAASDDDEAESVEEVDEVELRSRFNATADKALLVEVLATPPFTVERKMVTAMWKGVSKRLNQSLSTNFNFRSCRDRTGLLLRQYAVRKGCNEAASGTSEVYTDNDDVLQQLKTEAAIQKQVSKKNAAMKTQEIETAGQRLMQAAEKRVSARLIGGGQKKPQKRRRLSTLLQNEQEEAVERRKLEEQKVNLHREELQLRREEFDHQRRQHEFIREKMQHQAAQPKSLLKLVSAAINQTKPKPYVY</sequence>
<dbReference type="Proteomes" id="UP000028582">
    <property type="component" value="Unassembled WGS sequence"/>
</dbReference>
<accession>A0A081AU41</accession>
<comment type="caution">
    <text evidence="2">The sequence shown here is derived from an EMBL/GenBank/DDBJ whole genome shotgun (WGS) entry which is preliminary data.</text>
</comment>
<feature type="coiled-coil region" evidence="1">
    <location>
        <begin position="207"/>
        <end position="241"/>
    </location>
</feature>
<proteinExistence type="predicted"/>
<keyword evidence="1" id="KW-0175">Coiled coil</keyword>
<dbReference type="AlphaFoldDB" id="A0A081AU41"/>
<evidence type="ECO:0000313" key="3">
    <source>
        <dbReference type="Proteomes" id="UP000028582"/>
    </source>
</evidence>
<dbReference type="PANTHER" id="PTHR37558:SF1">
    <property type="entry name" value="HTH CENPB-TYPE DOMAIN-CONTAINING PROTEIN"/>
    <property type="match status" value="1"/>
</dbReference>
<name>A0A081AU41_PHYNI</name>
<evidence type="ECO:0000313" key="2">
    <source>
        <dbReference type="EMBL" id="ETO82402.1"/>
    </source>
</evidence>
<gene>
    <name evidence="2" type="ORF">F444_03458</name>
</gene>
<dbReference type="EMBL" id="ANJA01000705">
    <property type="protein sequence ID" value="ETO82402.1"/>
    <property type="molecule type" value="Genomic_DNA"/>
</dbReference>
<protein>
    <submittedName>
        <fullName evidence="2">Uncharacterized protein</fullName>
    </submittedName>
</protein>